<protein>
    <submittedName>
        <fullName evidence="1">Uncharacterized protein</fullName>
    </submittedName>
</protein>
<reference evidence="1" key="2">
    <citation type="submission" date="2013-04" db="UniProtKB">
        <authorList>
            <consortium name="EnsemblPlants"/>
        </authorList>
    </citation>
    <scope>IDENTIFICATION</scope>
</reference>
<organism evidence="1">
    <name type="scientific">Oryza brachyantha</name>
    <name type="common">malo sina</name>
    <dbReference type="NCBI Taxonomy" id="4533"/>
    <lineage>
        <taxon>Eukaryota</taxon>
        <taxon>Viridiplantae</taxon>
        <taxon>Streptophyta</taxon>
        <taxon>Embryophyta</taxon>
        <taxon>Tracheophyta</taxon>
        <taxon>Spermatophyta</taxon>
        <taxon>Magnoliopsida</taxon>
        <taxon>Liliopsida</taxon>
        <taxon>Poales</taxon>
        <taxon>Poaceae</taxon>
        <taxon>BOP clade</taxon>
        <taxon>Oryzoideae</taxon>
        <taxon>Oryzeae</taxon>
        <taxon>Oryzinae</taxon>
        <taxon>Oryza</taxon>
    </lineage>
</organism>
<keyword evidence="2" id="KW-1185">Reference proteome</keyword>
<sequence length="107" mass="11396">MAAAAISVGRGHRIVRATDVGSAWWRVTDSGGARQGRVADGGGGRARRRRSGGACVSLLSLSFLRFLCPLFDEAIVPSQRDAHPSWGTVHTDLADQLLRGELELLAT</sequence>
<dbReference type="AlphaFoldDB" id="J3KXF8"/>
<reference evidence="1" key="1">
    <citation type="journal article" date="2013" name="Nat. Commun.">
        <title>Whole-genome sequencing of Oryza brachyantha reveals mechanisms underlying Oryza genome evolution.</title>
        <authorList>
            <person name="Chen J."/>
            <person name="Huang Q."/>
            <person name="Gao D."/>
            <person name="Wang J."/>
            <person name="Lang Y."/>
            <person name="Liu T."/>
            <person name="Li B."/>
            <person name="Bai Z."/>
            <person name="Luis Goicoechea J."/>
            <person name="Liang C."/>
            <person name="Chen C."/>
            <person name="Zhang W."/>
            <person name="Sun S."/>
            <person name="Liao Y."/>
            <person name="Zhang X."/>
            <person name="Yang L."/>
            <person name="Song C."/>
            <person name="Wang M."/>
            <person name="Shi J."/>
            <person name="Liu G."/>
            <person name="Liu J."/>
            <person name="Zhou H."/>
            <person name="Zhou W."/>
            <person name="Yu Q."/>
            <person name="An N."/>
            <person name="Chen Y."/>
            <person name="Cai Q."/>
            <person name="Wang B."/>
            <person name="Liu B."/>
            <person name="Min J."/>
            <person name="Huang Y."/>
            <person name="Wu H."/>
            <person name="Li Z."/>
            <person name="Zhang Y."/>
            <person name="Yin Y."/>
            <person name="Song W."/>
            <person name="Jiang J."/>
            <person name="Jackson S.A."/>
            <person name="Wing R.A."/>
            <person name="Wang J."/>
            <person name="Chen M."/>
        </authorList>
    </citation>
    <scope>NUCLEOTIDE SEQUENCE [LARGE SCALE GENOMIC DNA]</scope>
    <source>
        <strain evidence="1">cv. IRGC 101232</strain>
    </source>
</reference>
<dbReference type="EnsemblPlants" id="OB01G16640.1">
    <property type="protein sequence ID" value="OB01G16640.1"/>
    <property type="gene ID" value="OB01G16640"/>
</dbReference>
<accession>J3KXF8</accession>
<dbReference type="HOGENOM" id="CLU_2213970_0_0_1"/>
<evidence type="ECO:0000313" key="1">
    <source>
        <dbReference type="EnsemblPlants" id="OB01G16640.1"/>
    </source>
</evidence>
<evidence type="ECO:0000313" key="2">
    <source>
        <dbReference type="Proteomes" id="UP000006038"/>
    </source>
</evidence>
<dbReference type="Gramene" id="OB01G16640.1">
    <property type="protein sequence ID" value="OB01G16640.1"/>
    <property type="gene ID" value="OB01G16640"/>
</dbReference>
<name>J3KXF8_ORYBR</name>
<dbReference type="Proteomes" id="UP000006038">
    <property type="component" value="Chromosome 1"/>
</dbReference>
<proteinExistence type="predicted"/>